<dbReference type="Proteomes" id="UP000293912">
    <property type="component" value="Chromosome"/>
</dbReference>
<dbReference type="KEGG" id="hpse:HPF_13675"/>
<accession>A0A4P6X1U2</accession>
<proteinExistence type="predicted"/>
<dbReference type="EMBL" id="CP037867">
    <property type="protein sequence ID" value="QBM28745.1"/>
    <property type="molecule type" value="Genomic_DNA"/>
</dbReference>
<reference evidence="1 2" key="1">
    <citation type="submission" date="2019-03" db="EMBL/GenBank/DDBJ databases">
        <authorList>
            <person name="Sebastian G."/>
            <person name="Baumann P."/>
            <person name="Ruckert C."/>
            <person name="Kalinowski J."/>
            <person name="Nebel B."/>
            <person name="Takors R."/>
            <person name="Blombach B."/>
        </authorList>
    </citation>
    <scope>NUCLEOTIDE SEQUENCE [LARGE SCALE GENOMIC DNA]</scope>
    <source>
        <strain evidence="1 2">DSM 1084</strain>
    </source>
</reference>
<organism evidence="1 2">
    <name type="scientific">Hydrogenophaga pseudoflava</name>
    <name type="common">Pseudomonas carboxydoflava</name>
    <dbReference type="NCBI Taxonomy" id="47421"/>
    <lineage>
        <taxon>Bacteria</taxon>
        <taxon>Pseudomonadati</taxon>
        <taxon>Pseudomonadota</taxon>
        <taxon>Betaproteobacteria</taxon>
        <taxon>Burkholderiales</taxon>
        <taxon>Comamonadaceae</taxon>
        <taxon>Hydrogenophaga</taxon>
    </lineage>
</organism>
<dbReference type="RefSeq" id="WP_079365774.1">
    <property type="nucleotide sequence ID" value="NZ_CP037867.1"/>
</dbReference>
<sequence>MVKQRIHVQVVGFSDVERHALNTVFRLSEERELSYAPWVPLTAPGVQAPTRLAEVALVDGDAAEAVLSHARETPPGQRLIWVGSHAPAHAWRVLERPIQWAVMLNDLDAVYAARRVDSGFLDLDVTQPGPLETGSESPNKRALIVGAAGERGQVTAWLSGVGVSEVDEADSTEAALECIGRRRYVCGVFDLDEHHVDTWQLARLFSQHNANALTVGVSEHADPLAPWLNRRRLKRDTERTGISALVGRPLQEAQWRRWLELLA</sequence>
<gene>
    <name evidence="1" type="ORF">HPF_13675</name>
</gene>
<dbReference type="AlphaFoldDB" id="A0A4P6X1U2"/>
<keyword evidence="2" id="KW-1185">Reference proteome</keyword>
<evidence type="ECO:0008006" key="3">
    <source>
        <dbReference type="Google" id="ProtNLM"/>
    </source>
</evidence>
<protein>
    <recommendedName>
        <fullName evidence="3">Response regulatory domain-containing protein</fullName>
    </recommendedName>
</protein>
<evidence type="ECO:0000313" key="1">
    <source>
        <dbReference type="EMBL" id="QBM28745.1"/>
    </source>
</evidence>
<evidence type="ECO:0000313" key="2">
    <source>
        <dbReference type="Proteomes" id="UP000293912"/>
    </source>
</evidence>
<name>A0A4P6X1U2_HYDPS</name>